<dbReference type="EMBL" id="CP036339">
    <property type="protein sequence ID" value="QDT75201.1"/>
    <property type="molecule type" value="Genomic_DNA"/>
</dbReference>
<evidence type="ECO:0000313" key="1">
    <source>
        <dbReference type="EMBL" id="QDT75201.1"/>
    </source>
</evidence>
<accession>A0A517U3K2</accession>
<sequence length="114" mass="12792">MFLSPKGISKGIGRSTIATTVISNASRRPDVWVVLAELPCNDLAPVYEEIRKLRNALCRSLLASKDDAIGVYCRRYRFRDVKCSDYFQVLVNDPHCPADILFLPLTKIIPPPSN</sequence>
<organism evidence="1 2">
    <name type="scientific">Lacipirellula limnantheis</name>
    <dbReference type="NCBI Taxonomy" id="2528024"/>
    <lineage>
        <taxon>Bacteria</taxon>
        <taxon>Pseudomonadati</taxon>
        <taxon>Planctomycetota</taxon>
        <taxon>Planctomycetia</taxon>
        <taxon>Pirellulales</taxon>
        <taxon>Lacipirellulaceae</taxon>
        <taxon>Lacipirellula</taxon>
    </lineage>
</organism>
<name>A0A517U3K2_9BACT</name>
<reference evidence="1 2" key="1">
    <citation type="submission" date="2019-02" db="EMBL/GenBank/DDBJ databases">
        <title>Deep-cultivation of Planctomycetes and their phenomic and genomic characterization uncovers novel biology.</title>
        <authorList>
            <person name="Wiegand S."/>
            <person name="Jogler M."/>
            <person name="Boedeker C."/>
            <person name="Pinto D."/>
            <person name="Vollmers J."/>
            <person name="Rivas-Marin E."/>
            <person name="Kohn T."/>
            <person name="Peeters S.H."/>
            <person name="Heuer A."/>
            <person name="Rast P."/>
            <person name="Oberbeckmann S."/>
            <person name="Bunk B."/>
            <person name="Jeske O."/>
            <person name="Meyerdierks A."/>
            <person name="Storesund J.E."/>
            <person name="Kallscheuer N."/>
            <person name="Luecker S."/>
            <person name="Lage O.M."/>
            <person name="Pohl T."/>
            <person name="Merkel B.J."/>
            <person name="Hornburger P."/>
            <person name="Mueller R.-W."/>
            <person name="Bruemmer F."/>
            <person name="Labrenz M."/>
            <person name="Spormann A.M."/>
            <person name="Op den Camp H."/>
            <person name="Overmann J."/>
            <person name="Amann R."/>
            <person name="Jetten M.S.M."/>
            <person name="Mascher T."/>
            <person name="Medema M.H."/>
            <person name="Devos D.P."/>
            <person name="Kaster A.-K."/>
            <person name="Ovreas L."/>
            <person name="Rohde M."/>
            <person name="Galperin M.Y."/>
            <person name="Jogler C."/>
        </authorList>
    </citation>
    <scope>NUCLEOTIDE SEQUENCE [LARGE SCALE GENOMIC DNA]</scope>
    <source>
        <strain evidence="1 2">I41</strain>
    </source>
</reference>
<dbReference type="AlphaFoldDB" id="A0A517U3K2"/>
<dbReference type="KEGG" id="llh:I41_44110"/>
<dbReference type="Proteomes" id="UP000317909">
    <property type="component" value="Chromosome"/>
</dbReference>
<protein>
    <submittedName>
        <fullName evidence="1">Uncharacterized protein</fullName>
    </submittedName>
</protein>
<proteinExistence type="predicted"/>
<keyword evidence="2" id="KW-1185">Reference proteome</keyword>
<gene>
    <name evidence="1" type="ORF">I41_44110</name>
</gene>
<evidence type="ECO:0000313" key="2">
    <source>
        <dbReference type="Proteomes" id="UP000317909"/>
    </source>
</evidence>